<dbReference type="EMBL" id="JADCUA010000002">
    <property type="protein sequence ID" value="KAH9842777.1"/>
    <property type="molecule type" value="Genomic_DNA"/>
</dbReference>
<comment type="caution">
    <text evidence="1">The sequence shown here is derived from an EMBL/GenBank/DDBJ whole genome shotgun (WGS) entry which is preliminary data.</text>
</comment>
<reference evidence="1 2" key="1">
    <citation type="journal article" date="2021" name="Environ. Microbiol.">
        <title>Gene family expansions and transcriptome signatures uncover fungal adaptations to wood decay.</title>
        <authorList>
            <person name="Hage H."/>
            <person name="Miyauchi S."/>
            <person name="Viragh M."/>
            <person name="Drula E."/>
            <person name="Min B."/>
            <person name="Chaduli D."/>
            <person name="Navarro D."/>
            <person name="Favel A."/>
            <person name="Norest M."/>
            <person name="Lesage-Meessen L."/>
            <person name="Balint B."/>
            <person name="Merenyi Z."/>
            <person name="de Eugenio L."/>
            <person name="Morin E."/>
            <person name="Martinez A.T."/>
            <person name="Baldrian P."/>
            <person name="Stursova M."/>
            <person name="Martinez M.J."/>
            <person name="Novotny C."/>
            <person name="Magnuson J.K."/>
            <person name="Spatafora J.W."/>
            <person name="Maurice S."/>
            <person name="Pangilinan J."/>
            <person name="Andreopoulos W."/>
            <person name="LaButti K."/>
            <person name="Hundley H."/>
            <person name="Na H."/>
            <person name="Kuo A."/>
            <person name="Barry K."/>
            <person name="Lipzen A."/>
            <person name="Henrissat B."/>
            <person name="Riley R."/>
            <person name="Ahrendt S."/>
            <person name="Nagy L.G."/>
            <person name="Grigoriev I.V."/>
            <person name="Martin F."/>
            <person name="Rosso M.N."/>
        </authorList>
    </citation>
    <scope>NUCLEOTIDE SEQUENCE [LARGE SCALE GENOMIC DNA]</scope>
    <source>
        <strain evidence="1 2">CIRM-BRFM 1785</strain>
    </source>
</reference>
<proteinExistence type="predicted"/>
<dbReference type="GeneID" id="72003129"/>
<evidence type="ECO:0000313" key="2">
    <source>
        <dbReference type="Proteomes" id="UP000814176"/>
    </source>
</evidence>
<name>A0ABQ8KUM2_9APHY</name>
<dbReference type="RefSeq" id="XP_047783824.1">
    <property type="nucleotide sequence ID" value="XM_047922397.1"/>
</dbReference>
<organism evidence="1 2">
    <name type="scientific">Rhodofomes roseus</name>
    <dbReference type="NCBI Taxonomy" id="34475"/>
    <lineage>
        <taxon>Eukaryota</taxon>
        <taxon>Fungi</taxon>
        <taxon>Dikarya</taxon>
        <taxon>Basidiomycota</taxon>
        <taxon>Agaricomycotina</taxon>
        <taxon>Agaricomycetes</taxon>
        <taxon>Polyporales</taxon>
        <taxon>Rhodofomes</taxon>
    </lineage>
</organism>
<feature type="non-terminal residue" evidence="1">
    <location>
        <position position="104"/>
    </location>
</feature>
<dbReference type="Proteomes" id="UP000814176">
    <property type="component" value="Unassembled WGS sequence"/>
</dbReference>
<evidence type="ECO:0000313" key="1">
    <source>
        <dbReference type="EMBL" id="KAH9842777.1"/>
    </source>
</evidence>
<protein>
    <submittedName>
        <fullName evidence="1">Uncharacterized protein</fullName>
    </submittedName>
</protein>
<sequence length="104" mass="11980">MNFCTPKHIRWLSAHRVPVETCCYDRTLLPNAQTQELLAICKPWHCYTNMSKKCAVCKGFKCVPGTRDCYCRLPSLIVETAPCRARGVDVLFLPKFHCELNFIE</sequence>
<accession>A0ABQ8KUM2</accession>
<gene>
    <name evidence="1" type="ORF">C8Q71DRAFT_734408</name>
</gene>
<keyword evidence="2" id="KW-1185">Reference proteome</keyword>